<protein>
    <submittedName>
        <fullName evidence="3">Uncharacterized protein</fullName>
    </submittedName>
</protein>
<feature type="signal peptide" evidence="2">
    <location>
        <begin position="1"/>
        <end position="23"/>
    </location>
</feature>
<sequence>MAKLSPLLFAFALLCSLSSLLVAGQVENDDPRGKVLFVSEPSCDSWRCQVKWRQGTKHRVNWFNPPRGKVSIKLVPQEGTTGLKEYTLTPSVSGKHHGDKCDRGEQKDVPCGMFSWTVPLDTVPGQYMIEVASLKHPDLVGYTDTVVITKARKNKSRRSQGAVGQRLHERRSEDPWDAADNQPPIDGE</sequence>
<proteinExistence type="predicted"/>
<name>A0A061HC61_9BASI</name>
<dbReference type="RefSeq" id="XP_007879749.1">
    <property type="nucleotide sequence ID" value="XM_007881558.1"/>
</dbReference>
<accession>A0A061HC61</accession>
<organism evidence="3 4">
    <name type="scientific">Pseudozyma flocculosa PF-1</name>
    <dbReference type="NCBI Taxonomy" id="1277687"/>
    <lineage>
        <taxon>Eukaryota</taxon>
        <taxon>Fungi</taxon>
        <taxon>Dikarya</taxon>
        <taxon>Basidiomycota</taxon>
        <taxon>Ustilaginomycotina</taxon>
        <taxon>Ustilaginomycetes</taxon>
        <taxon>Ustilaginales</taxon>
        <taxon>Ustilaginaceae</taxon>
        <taxon>Pseudozyma</taxon>
    </lineage>
</organism>
<dbReference type="eggNOG" id="ENOG502SSKW">
    <property type="taxonomic scope" value="Eukaryota"/>
</dbReference>
<dbReference type="EMBL" id="KE361635">
    <property type="protein sequence ID" value="EPQ28206.1"/>
    <property type="molecule type" value="Genomic_DNA"/>
</dbReference>
<feature type="region of interest" description="Disordered" evidence="1">
    <location>
        <begin position="152"/>
        <end position="188"/>
    </location>
</feature>
<keyword evidence="2" id="KW-0732">Signal</keyword>
<dbReference type="GeneID" id="19318141"/>
<evidence type="ECO:0000256" key="2">
    <source>
        <dbReference type="SAM" id="SignalP"/>
    </source>
</evidence>
<evidence type="ECO:0000313" key="3">
    <source>
        <dbReference type="EMBL" id="EPQ28206.1"/>
    </source>
</evidence>
<evidence type="ECO:0000313" key="4">
    <source>
        <dbReference type="Proteomes" id="UP000053664"/>
    </source>
</evidence>
<dbReference type="KEGG" id="pfp:PFL1_04034"/>
<feature type="chain" id="PRO_5001599623" evidence="2">
    <location>
        <begin position="24"/>
        <end position="188"/>
    </location>
</feature>
<evidence type="ECO:0000256" key="1">
    <source>
        <dbReference type="SAM" id="MobiDB-lite"/>
    </source>
</evidence>
<dbReference type="AlphaFoldDB" id="A0A061HC61"/>
<dbReference type="HOGENOM" id="CLU_124018_0_0_1"/>
<gene>
    <name evidence="3" type="ORF">PFL1_04034</name>
</gene>
<dbReference type="OrthoDB" id="2547765at2759"/>
<dbReference type="Proteomes" id="UP000053664">
    <property type="component" value="Unassembled WGS sequence"/>
</dbReference>
<reference evidence="3 4" key="1">
    <citation type="journal article" date="2013" name="Plant Cell">
        <title>The transition from a phytopathogenic smut ancestor to an anamorphic biocontrol agent deciphered by comparative whole-genome analysis.</title>
        <authorList>
            <person name="Lefebvre F."/>
            <person name="Joly D.L."/>
            <person name="Labbe C."/>
            <person name="Teichmann B."/>
            <person name="Linning R."/>
            <person name="Belzile F."/>
            <person name="Bakkeren G."/>
            <person name="Belanger R.R."/>
        </authorList>
    </citation>
    <scope>NUCLEOTIDE SEQUENCE [LARGE SCALE GENOMIC DNA]</scope>
    <source>
        <strain evidence="3 4">PF-1</strain>
    </source>
</reference>